<evidence type="ECO:0000313" key="1">
    <source>
        <dbReference type="EMBL" id="QJA98436.1"/>
    </source>
</evidence>
<gene>
    <name evidence="1" type="ORF">MM171A01791_0009</name>
    <name evidence="2" type="ORF">MM171B01090_0011</name>
</gene>
<proteinExistence type="predicted"/>
<protein>
    <submittedName>
        <fullName evidence="2">Uncharacterized protein</fullName>
    </submittedName>
</protein>
<organism evidence="2">
    <name type="scientific">viral metagenome</name>
    <dbReference type="NCBI Taxonomy" id="1070528"/>
    <lineage>
        <taxon>unclassified sequences</taxon>
        <taxon>metagenomes</taxon>
        <taxon>organismal metagenomes</taxon>
    </lineage>
</organism>
<dbReference type="EMBL" id="MT143802">
    <property type="protein sequence ID" value="QJB02713.1"/>
    <property type="molecule type" value="Genomic_DNA"/>
</dbReference>
<evidence type="ECO:0000313" key="2">
    <source>
        <dbReference type="EMBL" id="QJB02713.1"/>
    </source>
</evidence>
<reference evidence="2" key="1">
    <citation type="submission" date="2020-03" db="EMBL/GenBank/DDBJ databases">
        <title>The deep terrestrial virosphere.</title>
        <authorList>
            <person name="Holmfeldt K."/>
            <person name="Nilsson E."/>
            <person name="Simone D."/>
            <person name="Lopez-Fernandez M."/>
            <person name="Wu X."/>
            <person name="de Brujin I."/>
            <person name="Lundin D."/>
            <person name="Andersson A."/>
            <person name="Bertilsson S."/>
            <person name="Dopson M."/>
        </authorList>
    </citation>
    <scope>NUCLEOTIDE SEQUENCE</scope>
    <source>
        <strain evidence="1">MM171A01791</strain>
        <strain evidence="2">MM171B01090</strain>
    </source>
</reference>
<dbReference type="EMBL" id="MT143580">
    <property type="protein sequence ID" value="QJA98436.1"/>
    <property type="molecule type" value="Genomic_DNA"/>
</dbReference>
<accession>A0A6M3MAN8</accession>
<name>A0A6M3MAN8_9ZZZZ</name>
<sequence>MTEKEFHTLPIELLWERDKLVCTPCYGGLLCNRLDEATTLYFEYETGEAGAVNDEAIEALTGLVQD</sequence>
<dbReference type="AlphaFoldDB" id="A0A6M3MAN8"/>